<reference evidence="2 3" key="1">
    <citation type="submission" date="2018-03" db="EMBL/GenBank/DDBJ databases">
        <title>Bacteriophage NCPPB3778 and a type I-E CRISPR drive the evolution of the US Biological Select Agent, Rathayibacter toxicus.</title>
        <authorList>
            <person name="Davis E.W.II."/>
            <person name="Tabima J.F."/>
            <person name="Weisberg A.J."/>
            <person name="Dantas Lopes L."/>
            <person name="Wiseman M.S."/>
            <person name="Wiseman M.S."/>
            <person name="Pupko T."/>
            <person name="Belcher M.S."/>
            <person name="Sechler A.J."/>
            <person name="Tancos M.A."/>
            <person name="Schroeder B.K."/>
            <person name="Murray T.D."/>
            <person name="Luster D.G."/>
            <person name="Schneider W.L."/>
            <person name="Rogers E."/>
            <person name="Andreote F.D."/>
            <person name="Grunwald N.J."/>
            <person name="Putnam M.L."/>
            <person name="Chang J.H."/>
        </authorList>
    </citation>
    <scope>NUCLEOTIDE SEQUENCE [LARGE SCALE GENOMIC DNA]</scope>
    <source>
        <strain evidence="2 3">NCCPB 2253</strain>
    </source>
</reference>
<feature type="domain" description="HTH cro/C1-type" evidence="1">
    <location>
        <begin position="9"/>
        <end position="75"/>
    </location>
</feature>
<evidence type="ECO:0000259" key="1">
    <source>
        <dbReference type="Pfam" id="PF13443"/>
    </source>
</evidence>
<protein>
    <submittedName>
        <fullName evidence="2">XRE family transcriptional regulator</fullName>
    </submittedName>
</protein>
<dbReference type="Pfam" id="PF13443">
    <property type="entry name" value="HTH_26"/>
    <property type="match status" value="1"/>
</dbReference>
<name>A0AAD1ADE1_9MICO</name>
<sequence>MTAIEMTWNLRQLMAQKGLFKTTDLVPLLSERGVQLSREQIYRLVTSKPARLNMDVFGALCDILDCSPAELVTFTKTGTVTQVAATAAGRRKGPSIGDLRPIPATIRRAD</sequence>
<gene>
    <name evidence="2" type="ORF">C7V51_03245</name>
</gene>
<evidence type="ECO:0000313" key="2">
    <source>
        <dbReference type="EMBL" id="AZZ55010.1"/>
    </source>
</evidence>
<dbReference type="Proteomes" id="UP000283946">
    <property type="component" value="Chromosome"/>
</dbReference>
<dbReference type="KEGG" id="ria:C7V51_03245"/>
<proteinExistence type="predicted"/>
<evidence type="ECO:0000313" key="3">
    <source>
        <dbReference type="Proteomes" id="UP000283946"/>
    </source>
</evidence>
<dbReference type="InterPro" id="IPR001387">
    <property type="entry name" value="Cro/C1-type_HTH"/>
</dbReference>
<dbReference type="RefSeq" id="WP_104273033.1">
    <property type="nucleotide sequence ID" value="NZ_CP028130.1"/>
</dbReference>
<dbReference type="AlphaFoldDB" id="A0AAD1ADE1"/>
<dbReference type="EMBL" id="CP028130">
    <property type="protein sequence ID" value="AZZ55010.1"/>
    <property type="molecule type" value="Genomic_DNA"/>
</dbReference>
<organism evidence="2 3">
    <name type="scientific">Rathayibacter iranicus</name>
    <dbReference type="NCBI Taxonomy" id="59737"/>
    <lineage>
        <taxon>Bacteria</taxon>
        <taxon>Bacillati</taxon>
        <taxon>Actinomycetota</taxon>
        <taxon>Actinomycetes</taxon>
        <taxon>Micrococcales</taxon>
        <taxon>Microbacteriaceae</taxon>
        <taxon>Rathayibacter</taxon>
    </lineage>
</organism>
<accession>A0AAD1ADE1</accession>